<dbReference type="PANTHER" id="PTHR28089:SF1">
    <property type="entry name" value="PROTEIN ZDS1-RELATED"/>
    <property type="match status" value="1"/>
</dbReference>
<reference evidence="3 4" key="1">
    <citation type="submission" date="2014-04" db="EMBL/GenBank/DDBJ databases">
        <authorList>
            <consortium name="DOE Joint Genome Institute"/>
            <person name="Kuo A."/>
            <person name="Kohler A."/>
            <person name="Nagy L.G."/>
            <person name="Floudas D."/>
            <person name="Copeland A."/>
            <person name="Barry K.W."/>
            <person name="Cichocki N."/>
            <person name="Veneault-Fourrey C."/>
            <person name="LaButti K."/>
            <person name="Lindquist E.A."/>
            <person name="Lipzen A."/>
            <person name="Lundell T."/>
            <person name="Morin E."/>
            <person name="Murat C."/>
            <person name="Sun H."/>
            <person name="Tunlid A."/>
            <person name="Henrissat B."/>
            <person name="Grigoriev I.V."/>
            <person name="Hibbett D.S."/>
            <person name="Martin F."/>
            <person name="Nordberg H.P."/>
            <person name="Cantor M.N."/>
            <person name="Hua S.X."/>
        </authorList>
    </citation>
    <scope>NUCLEOTIDE SEQUENCE [LARGE SCALE GENOMIC DNA]</scope>
    <source>
        <strain evidence="3 4">Foug A</strain>
    </source>
</reference>
<dbReference type="InterPro" id="IPR013941">
    <property type="entry name" value="ZDS1_C"/>
</dbReference>
<feature type="region of interest" description="Disordered" evidence="1">
    <location>
        <begin position="250"/>
        <end position="307"/>
    </location>
</feature>
<feature type="region of interest" description="Disordered" evidence="1">
    <location>
        <begin position="17"/>
        <end position="84"/>
    </location>
</feature>
<protein>
    <recommendedName>
        <fullName evidence="2">Protein Zds1 C-terminal domain-containing protein</fullName>
    </recommendedName>
</protein>
<feature type="region of interest" description="Disordered" evidence="1">
    <location>
        <begin position="755"/>
        <end position="889"/>
    </location>
</feature>
<feature type="compositionally biased region" description="Polar residues" evidence="1">
    <location>
        <begin position="143"/>
        <end position="152"/>
    </location>
</feature>
<proteinExistence type="predicted"/>
<sequence length="889" mass="97053">MQPSQLEIQREVEALRDIRRRSTAQGGPGALILDPDLPSPTSPTSPPSSYWAAASTQQLADGDSSSGSHEDSSSSEERVAASDDPSHLFWVPARLHPEIAPAEFRNFLKEHSRTPPPEDATPVGRSNSFSHASPGLERKRSMLSRQYSPSDNDNIEEEKIVPMQRRRSTLVHTGPQLTINDLQRLEELAEEASTSNDPSKFRAVLRRSLSFNMAPSAIDTIDNIPDMPDEADVPIIVPPPGQILRRSARTKIRKANQAGEDAPHRFGPGRRHRAATTTEQRTSSDLSSNDHTSNDQAESGRSRAFSMENVVTDEVRISQRPESYSEETSIYDAYIREDTNLDLASLSSLLPMLSLSVSAEEPILPGSDVLEDPVQSQPSLPPSLPELRHPQPQRPVIAPSTEEGIRTDSPDTLTLGSSTEETLVATPSIESSPLGKPSSPIPKKEKDKKGLFGKWGGDKSSKRAGKDRDRERDSQRGDKESGFFGSFFGKKKQDEQGSQGPGYGGTGREAAAALLGASKSSKSYVPSPSPQPGPMGYARYPIHVERAIYRLSHIKLANPRRPLYEQVLISNLMFWYLGVINKTQNQAATQGNQAQSVTAHGPSSPDRESAELRERERQEAEERQRAEKERLEREKQEQEKMKEVQQQQKKEARRGALNKATTGQPGGRRTAEMPVKGPQYEMQHRVMEQEYNTPGYVYCAPLPTPAGGARGNRQPNTSALVQPELTAYAYTGFSYSDGDPQGTLQGTVSAMSVDQSWSASGAVSPPMSRASSSQSIQNGPTQPDAVAAPPQPLQHRSRSPPPQNHNNRYAPVAAGPGRPQGLKGPSRSLSATAVSQTAPPDGKARKVASVHAVPSVVNGRPRASIGTSQPSRGEEEDLPLAVWQQQRRR</sequence>
<evidence type="ECO:0000313" key="4">
    <source>
        <dbReference type="Proteomes" id="UP000053989"/>
    </source>
</evidence>
<feature type="compositionally biased region" description="Polar residues" evidence="1">
    <location>
        <begin position="275"/>
        <end position="299"/>
    </location>
</feature>
<evidence type="ECO:0000256" key="1">
    <source>
        <dbReference type="SAM" id="MobiDB-lite"/>
    </source>
</evidence>
<dbReference type="Pfam" id="PF08632">
    <property type="entry name" value="Zds_C"/>
    <property type="match status" value="1"/>
</dbReference>
<evidence type="ECO:0000313" key="3">
    <source>
        <dbReference type="EMBL" id="KIM62596.1"/>
    </source>
</evidence>
<gene>
    <name evidence="3" type="ORF">SCLCIDRAFT_119172</name>
</gene>
<accession>A0A0C3E3L1</accession>
<dbReference type="OrthoDB" id="5589766at2759"/>
<dbReference type="STRING" id="1036808.A0A0C3E3L1"/>
<dbReference type="Proteomes" id="UP000053989">
    <property type="component" value="Unassembled WGS sequence"/>
</dbReference>
<dbReference type="InterPro" id="IPR040206">
    <property type="entry name" value="Zds1/2"/>
</dbReference>
<dbReference type="HOGENOM" id="CLU_319117_0_0_1"/>
<feature type="domain" description="Protein Zds1 C-terminal" evidence="2">
    <location>
        <begin position="529"/>
        <end position="581"/>
    </location>
</feature>
<feature type="compositionally biased region" description="Pro residues" evidence="1">
    <location>
        <begin position="37"/>
        <end position="46"/>
    </location>
</feature>
<evidence type="ECO:0000259" key="2">
    <source>
        <dbReference type="SMART" id="SM01327"/>
    </source>
</evidence>
<dbReference type="GO" id="GO:0005737">
    <property type="term" value="C:cytoplasm"/>
    <property type="evidence" value="ECO:0007669"/>
    <property type="project" value="TreeGrafter"/>
</dbReference>
<keyword evidence="4" id="KW-1185">Reference proteome</keyword>
<feature type="compositionally biased region" description="Basic and acidic residues" evidence="1">
    <location>
        <begin position="68"/>
        <end position="84"/>
    </location>
</feature>
<dbReference type="PANTHER" id="PTHR28089">
    <property type="entry name" value="PROTEIN ZDS1-RELATED"/>
    <property type="match status" value="1"/>
</dbReference>
<dbReference type="EMBL" id="KN822041">
    <property type="protein sequence ID" value="KIM62596.1"/>
    <property type="molecule type" value="Genomic_DNA"/>
</dbReference>
<feature type="compositionally biased region" description="Low complexity" evidence="1">
    <location>
        <begin position="764"/>
        <end position="775"/>
    </location>
</feature>
<dbReference type="InParanoid" id="A0A0C3E3L1"/>
<feature type="compositionally biased region" description="Basic and acidic residues" evidence="1">
    <location>
        <begin position="442"/>
        <end position="481"/>
    </location>
</feature>
<feature type="region of interest" description="Disordered" evidence="1">
    <location>
        <begin position="366"/>
        <end position="508"/>
    </location>
</feature>
<feature type="compositionally biased region" description="Polar residues" evidence="1">
    <location>
        <begin position="827"/>
        <end position="838"/>
    </location>
</feature>
<dbReference type="AlphaFoldDB" id="A0A0C3E3L1"/>
<feature type="region of interest" description="Disordered" evidence="1">
    <location>
        <begin position="588"/>
        <end position="676"/>
    </location>
</feature>
<feature type="region of interest" description="Disordered" evidence="1">
    <location>
        <begin position="106"/>
        <end position="152"/>
    </location>
</feature>
<reference evidence="4" key="2">
    <citation type="submission" date="2015-01" db="EMBL/GenBank/DDBJ databases">
        <title>Evolutionary Origins and Diversification of the Mycorrhizal Mutualists.</title>
        <authorList>
            <consortium name="DOE Joint Genome Institute"/>
            <consortium name="Mycorrhizal Genomics Consortium"/>
            <person name="Kohler A."/>
            <person name="Kuo A."/>
            <person name="Nagy L.G."/>
            <person name="Floudas D."/>
            <person name="Copeland A."/>
            <person name="Barry K.W."/>
            <person name="Cichocki N."/>
            <person name="Veneault-Fourrey C."/>
            <person name="LaButti K."/>
            <person name="Lindquist E.A."/>
            <person name="Lipzen A."/>
            <person name="Lundell T."/>
            <person name="Morin E."/>
            <person name="Murat C."/>
            <person name="Riley R."/>
            <person name="Ohm R."/>
            <person name="Sun H."/>
            <person name="Tunlid A."/>
            <person name="Henrissat B."/>
            <person name="Grigoriev I.V."/>
            <person name="Hibbett D.S."/>
            <person name="Martin F."/>
        </authorList>
    </citation>
    <scope>NUCLEOTIDE SEQUENCE [LARGE SCALE GENOMIC DNA]</scope>
    <source>
        <strain evidence="4">Foug A</strain>
    </source>
</reference>
<feature type="compositionally biased region" description="Low complexity" evidence="1">
    <location>
        <begin position="412"/>
        <end position="423"/>
    </location>
</feature>
<feature type="compositionally biased region" description="Basic and acidic residues" evidence="1">
    <location>
        <begin position="605"/>
        <end position="654"/>
    </location>
</feature>
<name>A0A0C3E3L1_9AGAM</name>
<dbReference type="GO" id="GO:0030010">
    <property type="term" value="P:establishment of cell polarity"/>
    <property type="evidence" value="ECO:0007669"/>
    <property type="project" value="TreeGrafter"/>
</dbReference>
<dbReference type="GO" id="GO:0010971">
    <property type="term" value="P:positive regulation of G2/M transition of mitotic cell cycle"/>
    <property type="evidence" value="ECO:0007669"/>
    <property type="project" value="TreeGrafter"/>
</dbReference>
<organism evidence="3 4">
    <name type="scientific">Scleroderma citrinum Foug A</name>
    <dbReference type="NCBI Taxonomy" id="1036808"/>
    <lineage>
        <taxon>Eukaryota</taxon>
        <taxon>Fungi</taxon>
        <taxon>Dikarya</taxon>
        <taxon>Basidiomycota</taxon>
        <taxon>Agaricomycotina</taxon>
        <taxon>Agaricomycetes</taxon>
        <taxon>Agaricomycetidae</taxon>
        <taxon>Boletales</taxon>
        <taxon>Sclerodermatineae</taxon>
        <taxon>Sclerodermataceae</taxon>
        <taxon>Scleroderma</taxon>
    </lineage>
</organism>
<dbReference type="SMART" id="SM01327">
    <property type="entry name" value="Zds_C"/>
    <property type="match status" value="1"/>
</dbReference>